<name>A0A1H9YBL6_9EURY</name>
<organism evidence="2 3">
    <name type="scientific">Natrinema hispanicum</name>
    <dbReference type="NCBI Taxonomy" id="392421"/>
    <lineage>
        <taxon>Archaea</taxon>
        <taxon>Methanobacteriati</taxon>
        <taxon>Methanobacteriota</taxon>
        <taxon>Stenosarchaea group</taxon>
        <taxon>Halobacteria</taxon>
        <taxon>Halobacteriales</taxon>
        <taxon>Natrialbaceae</taxon>
        <taxon>Natrinema</taxon>
    </lineage>
</organism>
<gene>
    <name evidence="2" type="ORF">SAMN04488694_10137</name>
    <name evidence="1" type="ORF">SAMN05192552_100237</name>
</gene>
<keyword evidence="3" id="KW-1185">Reference proteome</keyword>
<dbReference type="EMBL" id="FMZP01000002">
    <property type="protein sequence ID" value="SDC17460.1"/>
    <property type="molecule type" value="Genomic_DNA"/>
</dbReference>
<reference evidence="2" key="1">
    <citation type="submission" date="2016-10" db="EMBL/GenBank/DDBJ databases">
        <authorList>
            <person name="de Groot N.N."/>
        </authorList>
    </citation>
    <scope>NUCLEOTIDE SEQUENCE [LARGE SCALE GENOMIC DNA]</scope>
    <source>
        <strain evidence="2">CDM_6</strain>
    </source>
</reference>
<sequence length="38" mass="4478">MEFDRPSIEICGCIQAEGIGYYCVSYFDSFGERAMWFR</sequence>
<evidence type="ECO:0000313" key="3">
    <source>
        <dbReference type="Proteomes" id="UP000199320"/>
    </source>
</evidence>
<dbReference type="AlphaFoldDB" id="A0A1H9YBL6"/>
<protein>
    <submittedName>
        <fullName evidence="2">Uncharacterized protein</fullName>
    </submittedName>
</protein>
<evidence type="ECO:0000313" key="2">
    <source>
        <dbReference type="EMBL" id="SES66248.1"/>
    </source>
</evidence>
<dbReference type="Proteomes" id="UP000199320">
    <property type="component" value="Unassembled WGS sequence"/>
</dbReference>
<proteinExistence type="predicted"/>
<dbReference type="EMBL" id="FOIC01000001">
    <property type="protein sequence ID" value="SES66248.1"/>
    <property type="molecule type" value="Genomic_DNA"/>
</dbReference>
<evidence type="ECO:0000313" key="4">
    <source>
        <dbReference type="Proteomes" id="UP000324021"/>
    </source>
</evidence>
<dbReference type="Proteomes" id="UP000324021">
    <property type="component" value="Unassembled WGS sequence"/>
</dbReference>
<reference evidence="3 4" key="2">
    <citation type="submission" date="2016-10" db="EMBL/GenBank/DDBJ databases">
        <authorList>
            <person name="Varghese N."/>
            <person name="Submissions S."/>
        </authorList>
    </citation>
    <scope>NUCLEOTIDE SEQUENCE [LARGE SCALE GENOMIC DNA]</scope>
    <source>
        <strain evidence="1 4">CDM_1</strain>
        <strain evidence="3">CDM_6</strain>
    </source>
</reference>
<accession>A0A1H9YBL6</accession>
<evidence type="ECO:0000313" key="1">
    <source>
        <dbReference type="EMBL" id="SDC17460.1"/>
    </source>
</evidence>
<dbReference type="STRING" id="392421.SAMN04488694_10137"/>